<proteinExistence type="predicted"/>
<dbReference type="EMBL" id="SLWY01000008">
    <property type="protein sequence ID" value="TCO81392.1"/>
    <property type="molecule type" value="Genomic_DNA"/>
</dbReference>
<name>A0A4R2L688_9GAMM</name>
<evidence type="ECO:0000313" key="1">
    <source>
        <dbReference type="EMBL" id="TCO81392.1"/>
    </source>
</evidence>
<reference evidence="1 2" key="1">
    <citation type="submission" date="2019-03" db="EMBL/GenBank/DDBJ databases">
        <title>Genomic Encyclopedia of Type Strains, Phase IV (KMG-IV): sequencing the most valuable type-strain genomes for metagenomic binning, comparative biology and taxonomic classification.</title>
        <authorList>
            <person name="Goeker M."/>
        </authorList>
    </citation>
    <scope>NUCLEOTIDE SEQUENCE [LARGE SCALE GENOMIC DNA]</scope>
    <source>
        <strain evidence="1 2">DSM 25287</strain>
    </source>
</reference>
<dbReference type="Pfam" id="PF08974">
    <property type="entry name" value="DUF1877"/>
    <property type="match status" value="1"/>
</dbReference>
<organism evidence="1 2">
    <name type="scientific">Plasticicumulans lactativorans</name>
    <dbReference type="NCBI Taxonomy" id="1133106"/>
    <lineage>
        <taxon>Bacteria</taxon>
        <taxon>Pseudomonadati</taxon>
        <taxon>Pseudomonadota</taxon>
        <taxon>Gammaproteobacteria</taxon>
        <taxon>Candidatus Competibacteraceae</taxon>
        <taxon>Plasticicumulans</taxon>
    </lineage>
</organism>
<protein>
    <submittedName>
        <fullName evidence="1">Uncharacterized protein DUF1877</fullName>
    </submittedName>
</protein>
<gene>
    <name evidence="1" type="ORF">EV699_10823</name>
</gene>
<dbReference type="Gene3D" id="3.40.1760.10">
    <property type="entry name" value="YfbM-like super family"/>
    <property type="match status" value="1"/>
</dbReference>
<evidence type="ECO:0000313" key="2">
    <source>
        <dbReference type="Proteomes" id="UP000295765"/>
    </source>
</evidence>
<keyword evidence="2" id="KW-1185">Reference proteome</keyword>
<sequence>MPTTFIPTRLRAHRSGAVNVGLRKLSPTYGLRRSCRYRFLGFGHCTARCALAIRSRRRHSPRFARLGRAWALGVGRHKHRPEIIIMSMLCSLYRITPEQITRLKDYPGAVSELVGFTAPPPKASFLSKLFGKPPKQPSLSGQQFEPVAESDIFELNQAWHILHYLFSGTNAEGPWPSGFLMSGGEEIGPDQGYGPIRLLDPERSRAVATFLDAQSFEIMNPAYVASDIEAAEIYWQASSEHTERQRQLEELWSMVKGLQAFFEHTTRAGNATLVSIY</sequence>
<comment type="caution">
    <text evidence="1">The sequence shown here is derived from an EMBL/GenBank/DDBJ whole genome shotgun (WGS) entry which is preliminary data.</text>
</comment>
<accession>A0A4R2L688</accession>
<dbReference type="InterPro" id="IPR035944">
    <property type="entry name" value="YfbM-like_sf"/>
</dbReference>
<dbReference type="SUPFAM" id="SSF111069">
    <property type="entry name" value="Hypothetical protein yfbM"/>
    <property type="match status" value="1"/>
</dbReference>
<dbReference type="AlphaFoldDB" id="A0A4R2L688"/>
<dbReference type="InterPro" id="IPR015068">
    <property type="entry name" value="DUF1877"/>
</dbReference>
<dbReference type="Proteomes" id="UP000295765">
    <property type="component" value="Unassembled WGS sequence"/>
</dbReference>